<sequence length="350" mass="38636">MNQRLLRCSKKALMLATQTVVSLTLSETLSRRTVHSFCTAESISRSVLTLMFTSTLKSLKLTAQTKELAQELSEDEIRQFDYDKLILSQGSQAVRPPIDGEAQSHVVTLWTPEDLQEVRGLMLNRDICNVCIIGGGFIGLEAAENLQKVNFEVSIFEQLPHALPPADADIAEILHAELKRHGADLFLHDGPSIVALGGPADRQGQLAADDISGKLVHYRGNIGTIKAVFKNTGRVWGVQAVGRAGVDMRIDVLATAIQVRMTVFDLEHLEPGYAPPYSSAKDPVNMVGFVASNVMREDYRVVHAGRSQHEEVERLASHRCSICRRILDGAPSERSQLRPRYFEGSCSHPE</sequence>
<dbReference type="GeneID" id="19249383"/>
<dbReference type="PRINTS" id="PR00368">
    <property type="entry name" value="FADPNR"/>
</dbReference>
<dbReference type="PANTHER" id="PTHR43429:SF3">
    <property type="entry name" value="NITRITE REDUCTASE [NAD(P)H]"/>
    <property type="match status" value="1"/>
</dbReference>
<dbReference type="PANTHER" id="PTHR43429">
    <property type="entry name" value="PYRIDINE NUCLEOTIDE-DISULFIDE OXIDOREDUCTASE DOMAIN-CONTAINING"/>
    <property type="match status" value="1"/>
</dbReference>
<organism evidence="8">
    <name type="scientific">Metarhizium acridum (strain CQMa 102)</name>
    <dbReference type="NCBI Taxonomy" id="655827"/>
    <lineage>
        <taxon>Eukaryota</taxon>
        <taxon>Fungi</taxon>
        <taxon>Dikarya</taxon>
        <taxon>Ascomycota</taxon>
        <taxon>Pezizomycotina</taxon>
        <taxon>Sordariomycetes</taxon>
        <taxon>Hypocreomycetidae</taxon>
        <taxon>Hypocreales</taxon>
        <taxon>Clavicipitaceae</taxon>
        <taxon>Metarhizium</taxon>
    </lineage>
</organism>
<dbReference type="Pfam" id="PF07992">
    <property type="entry name" value="Pyr_redox_2"/>
    <property type="match status" value="1"/>
</dbReference>
<feature type="domain" description="Pyridine nucleotide-disulphide oxidoreductase dimerisation" evidence="5">
    <location>
        <begin position="216"/>
        <end position="279"/>
    </location>
</feature>
<dbReference type="SUPFAM" id="SSF51905">
    <property type="entry name" value="FAD/NAD(P)-binding domain"/>
    <property type="match status" value="1"/>
</dbReference>
<dbReference type="InParanoid" id="E9E5C4"/>
<feature type="domain" description="FAD/NAD(P)-binding" evidence="6">
    <location>
        <begin position="22"/>
        <end position="187"/>
    </location>
</feature>
<evidence type="ECO:0000313" key="7">
    <source>
        <dbReference type="EMBL" id="EFY88807.1"/>
    </source>
</evidence>
<dbReference type="HOGENOM" id="CLU_792455_0_0_1"/>
<dbReference type="STRING" id="655827.E9E5C4"/>
<evidence type="ECO:0000256" key="1">
    <source>
        <dbReference type="ARBA" id="ARBA00001974"/>
    </source>
</evidence>
<protein>
    <submittedName>
        <fullName evidence="7">NAD(FAD)-dependent oxidoreductase</fullName>
    </submittedName>
</protein>
<evidence type="ECO:0000256" key="2">
    <source>
        <dbReference type="ARBA" id="ARBA00009130"/>
    </source>
</evidence>
<dbReference type="Proteomes" id="UP000002499">
    <property type="component" value="Unassembled WGS sequence"/>
</dbReference>
<evidence type="ECO:0000313" key="8">
    <source>
        <dbReference type="Proteomes" id="UP000002499"/>
    </source>
</evidence>
<keyword evidence="8" id="KW-1185">Reference proteome</keyword>
<dbReference type="InterPro" id="IPR036188">
    <property type="entry name" value="FAD/NAD-bd_sf"/>
</dbReference>
<reference evidence="7 8" key="1">
    <citation type="journal article" date="2011" name="PLoS Genet.">
        <title>Genome sequencing and comparative transcriptomics of the model entomopathogenic fungi Metarhizium anisopliae and M. acridum.</title>
        <authorList>
            <person name="Gao Q."/>
            <person name="Jin K."/>
            <person name="Ying S.H."/>
            <person name="Zhang Y."/>
            <person name="Xiao G."/>
            <person name="Shang Y."/>
            <person name="Duan Z."/>
            <person name="Hu X."/>
            <person name="Xie X.Q."/>
            <person name="Zhou G."/>
            <person name="Peng G."/>
            <person name="Luo Z."/>
            <person name="Huang W."/>
            <person name="Wang B."/>
            <person name="Fang W."/>
            <person name="Wang S."/>
            <person name="Zhong Y."/>
            <person name="Ma L.J."/>
            <person name="St Leger R.J."/>
            <person name="Zhao G.P."/>
            <person name="Pei Y."/>
            <person name="Feng M.G."/>
            <person name="Xia Y."/>
            <person name="Wang C."/>
        </authorList>
    </citation>
    <scope>NUCLEOTIDE SEQUENCE [LARGE SCALE GENOMIC DNA]</scope>
    <source>
        <strain evidence="7 8">CQMa 102</strain>
    </source>
</reference>
<dbReference type="AlphaFoldDB" id="E9E5C4"/>
<dbReference type="Gene3D" id="3.50.50.60">
    <property type="entry name" value="FAD/NAD(P)-binding domain"/>
    <property type="match status" value="3"/>
</dbReference>
<dbReference type="InterPro" id="IPR016156">
    <property type="entry name" value="FAD/NAD-linked_Rdtase_dimer_sf"/>
</dbReference>
<dbReference type="OrthoDB" id="361797at2759"/>
<dbReference type="InterPro" id="IPR050260">
    <property type="entry name" value="FAD-bd_OxRdtase"/>
</dbReference>
<evidence type="ECO:0000259" key="6">
    <source>
        <dbReference type="Pfam" id="PF07992"/>
    </source>
</evidence>
<evidence type="ECO:0000256" key="4">
    <source>
        <dbReference type="ARBA" id="ARBA00022827"/>
    </source>
</evidence>
<dbReference type="InterPro" id="IPR023753">
    <property type="entry name" value="FAD/NAD-binding_dom"/>
</dbReference>
<accession>E9E5C4</accession>
<dbReference type="SUPFAM" id="SSF55424">
    <property type="entry name" value="FAD/NAD-linked reductases, dimerisation (C-terminal) domain"/>
    <property type="match status" value="1"/>
</dbReference>
<dbReference type="eggNOG" id="KOG1336">
    <property type="taxonomic scope" value="Eukaryota"/>
</dbReference>
<name>E9E5C4_METAQ</name>
<gene>
    <name evidence="7" type="ORF">MAC_05072</name>
</gene>
<comment type="cofactor">
    <cofactor evidence="1">
        <name>FAD</name>
        <dbReference type="ChEBI" id="CHEBI:57692"/>
    </cofactor>
</comment>
<keyword evidence="3" id="KW-0285">Flavoprotein</keyword>
<dbReference type="EMBL" id="GL698506">
    <property type="protein sequence ID" value="EFY88807.1"/>
    <property type="molecule type" value="Genomic_DNA"/>
</dbReference>
<dbReference type="InterPro" id="IPR004099">
    <property type="entry name" value="Pyr_nucl-diS_OxRdtase_dimer"/>
</dbReference>
<dbReference type="GO" id="GO:0016491">
    <property type="term" value="F:oxidoreductase activity"/>
    <property type="evidence" value="ECO:0007669"/>
    <property type="project" value="InterPro"/>
</dbReference>
<dbReference type="Pfam" id="PF02852">
    <property type="entry name" value="Pyr_redox_dim"/>
    <property type="match status" value="1"/>
</dbReference>
<comment type="similarity">
    <text evidence="2">Belongs to the class-III pyridine nucleotide-disulfide oxidoreductase family.</text>
</comment>
<evidence type="ECO:0000256" key="3">
    <source>
        <dbReference type="ARBA" id="ARBA00022630"/>
    </source>
</evidence>
<evidence type="ECO:0000259" key="5">
    <source>
        <dbReference type="Pfam" id="PF02852"/>
    </source>
</evidence>
<dbReference type="KEGG" id="maw:19249383"/>
<proteinExistence type="inferred from homology"/>
<keyword evidence="4" id="KW-0274">FAD</keyword>